<keyword evidence="2" id="KW-1185">Reference proteome</keyword>
<evidence type="ECO:0000313" key="2">
    <source>
        <dbReference type="Proteomes" id="UP000554482"/>
    </source>
</evidence>
<organism evidence="1 2">
    <name type="scientific">Thalictrum thalictroides</name>
    <name type="common">Rue-anemone</name>
    <name type="synonym">Anemone thalictroides</name>
    <dbReference type="NCBI Taxonomy" id="46969"/>
    <lineage>
        <taxon>Eukaryota</taxon>
        <taxon>Viridiplantae</taxon>
        <taxon>Streptophyta</taxon>
        <taxon>Embryophyta</taxon>
        <taxon>Tracheophyta</taxon>
        <taxon>Spermatophyta</taxon>
        <taxon>Magnoliopsida</taxon>
        <taxon>Ranunculales</taxon>
        <taxon>Ranunculaceae</taxon>
        <taxon>Thalictroideae</taxon>
        <taxon>Thalictrum</taxon>
    </lineage>
</organism>
<name>A0A7J6VFY6_THATH</name>
<gene>
    <name evidence="1" type="ORF">FRX31_027279</name>
</gene>
<feature type="non-terminal residue" evidence="1">
    <location>
        <position position="85"/>
    </location>
</feature>
<accession>A0A7J6VFY6</accession>
<dbReference type="AlphaFoldDB" id="A0A7J6VFY6"/>
<sequence length="85" mass="9766">MDDRGTGCFHSMVKERKRRNAIFSLQDNDHGNTTTDQNQISSMIVKFYEELMGSKGDMEVDTTIIDDMTPRAVLTDHQVELLEKE</sequence>
<reference evidence="1 2" key="1">
    <citation type="submission" date="2020-06" db="EMBL/GenBank/DDBJ databases">
        <title>Transcriptomic and genomic resources for Thalictrum thalictroides and T. hernandezii: Facilitating candidate gene discovery in an emerging model plant lineage.</title>
        <authorList>
            <person name="Arias T."/>
            <person name="Riano-Pachon D.M."/>
            <person name="Di Stilio V.S."/>
        </authorList>
    </citation>
    <scope>NUCLEOTIDE SEQUENCE [LARGE SCALE GENOMIC DNA]</scope>
    <source>
        <strain evidence="2">cv. WT478/WT964</strain>
        <tissue evidence="1">Leaves</tissue>
    </source>
</reference>
<dbReference type="Proteomes" id="UP000554482">
    <property type="component" value="Unassembled WGS sequence"/>
</dbReference>
<comment type="caution">
    <text evidence="1">The sequence shown here is derived from an EMBL/GenBank/DDBJ whole genome shotgun (WGS) entry which is preliminary data.</text>
</comment>
<evidence type="ECO:0000313" key="1">
    <source>
        <dbReference type="EMBL" id="KAF5183135.1"/>
    </source>
</evidence>
<protein>
    <submittedName>
        <fullName evidence="1">Uncharacterized protein</fullName>
    </submittedName>
</protein>
<proteinExistence type="predicted"/>
<dbReference type="EMBL" id="JABWDY010033901">
    <property type="protein sequence ID" value="KAF5183135.1"/>
    <property type="molecule type" value="Genomic_DNA"/>
</dbReference>